<comment type="caution">
    <text evidence="9">The sequence shown here is derived from an EMBL/GenBank/DDBJ whole genome shotgun (WGS) entry which is preliminary data.</text>
</comment>
<evidence type="ECO:0000256" key="4">
    <source>
        <dbReference type="ARBA" id="ARBA00023136"/>
    </source>
</evidence>
<evidence type="ECO:0000256" key="1">
    <source>
        <dbReference type="ARBA" id="ARBA00004127"/>
    </source>
</evidence>
<dbReference type="PATRIC" id="fig|1288963.3.peg.2573"/>
<evidence type="ECO:0000256" key="5">
    <source>
        <dbReference type="ARBA" id="ARBA00023157"/>
    </source>
</evidence>
<gene>
    <name evidence="9" type="ORF">ADIS_2582</name>
</gene>
<keyword evidence="2 7" id="KW-0812">Transmembrane</keyword>
<feature type="domain" description="HTTM-like" evidence="8">
    <location>
        <begin position="10"/>
        <end position="270"/>
    </location>
</feature>
<dbReference type="GO" id="GO:0019842">
    <property type="term" value="F:vitamin binding"/>
    <property type="evidence" value="ECO:0007669"/>
    <property type="project" value="TreeGrafter"/>
</dbReference>
<dbReference type="RefSeq" id="WP_010854718.1">
    <property type="nucleotide sequence ID" value="NZ_AQHR01000070.1"/>
</dbReference>
<comment type="subcellular location">
    <subcellularLocation>
        <location evidence="1">Endomembrane system</location>
        <topology evidence="1">Multi-pass membrane protein</topology>
    </subcellularLocation>
</comment>
<proteinExistence type="predicted"/>
<dbReference type="GO" id="GO:0012505">
    <property type="term" value="C:endomembrane system"/>
    <property type="evidence" value="ECO:0007669"/>
    <property type="project" value="UniProtKB-SubCell"/>
</dbReference>
<feature type="transmembrane region" description="Helical" evidence="7">
    <location>
        <begin position="20"/>
        <end position="42"/>
    </location>
</feature>
<dbReference type="AlphaFoldDB" id="R7ZRZ8"/>
<feature type="transmembrane region" description="Helical" evidence="7">
    <location>
        <begin position="71"/>
        <end position="104"/>
    </location>
</feature>
<evidence type="ECO:0000256" key="7">
    <source>
        <dbReference type="SAM" id="Phobius"/>
    </source>
</evidence>
<name>R7ZRZ8_9BACT</name>
<feature type="transmembrane region" description="Helical" evidence="7">
    <location>
        <begin position="155"/>
        <end position="172"/>
    </location>
</feature>
<dbReference type="InterPro" id="IPR053935">
    <property type="entry name" value="VKGC_lumenal_dom"/>
</dbReference>
<dbReference type="PANTHER" id="PTHR12639:SF7">
    <property type="entry name" value="HTTM DOMAIN-CONTAINING PROTEIN"/>
    <property type="match status" value="1"/>
</dbReference>
<accession>R7ZRZ8</accession>
<dbReference type="Pfam" id="PF22777">
    <property type="entry name" value="VKGC_lumenal_dom"/>
    <property type="match status" value="1"/>
</dbReference>
<feature type="transmembrane region" description="Helical" evidence="7">
    <location>
        <begin position="298"/>
        <end position="315"/>
    </location>
</feature>
<feature type="transmembrane region" description="Helical" evidence="7">
    <location>
        <begin position="205"/>
        <end position="227"/>
    </location>
</feature>
<keyword evidence="3 7" id="KW-1133">Transmembrane helix</keyword>
<keyword evidence="5" id="KW-1015">Disulfide bond</keyword>
<dbReference type="STRING" id="1232681.ADIS_2582"/>
<evidence type="ECO:0000313" key="9">
    <source>
        <dbReference type="EMBL" id="EON76921.1"/>
    </source>
</evidence>
<evidence type="ECO:0000256" key="3">
    <source>
        <dbReference type="ARBA" id="ARBA00022989"/>
    </source>
</evidence>
<evidence type="ECO:0000256" key="6">
    <source>
        <dbReference type="ARBA" id="ARBA00023239"/>
    </source>
</evidence>
<dbReference type="InterPro" id="IPR011020">
    <property type="entry name" value="HTTM-like"/>
</dbReference>
<dbReference type="Proteomes" id="UP000013909">
    <property type="component" value="Unassembled WGS sequence"/>
</dbReference>
<evidence type="ECO:0000259" key="8">
    <source>
        <dbReference type="SMART" id="SM00752"/>
    </source>
</evidence>
<dbReference type="SMART" id="SM00752">
    <property type="entry name" value="HTTM"/>
    <property type="match status" value="1"/>
</dbReference>
<keyword evidence="6" id="KW-0456">Lyase</keyword>
<keyword evidence="4 7" id="KW-0472">Membrane</keyword>
<dbReference type="GO" id="GO:0008488">
    <property type="term" value="F:gamma-glutamyl carboxylase activity"/>
    <property type="evidence" value="ECO:0007669"/>
    <property type="project" value="InterPro"/>
</dbReference>
<dbReference type="Pfam" id="PF05090">
    <property type="entry name" value="HTTM"/>
    <property type="match status" value="1"/>
</dbReference>
<evidence type="ECO:0000256" key="2">
    <source>
        <dbReference type="ARBA" id="ARBA00022692"/>
    </source>
</evidence>
<protein>
    <submittedName>
        <fullName evidence="9">Vitamin K-dependent gamma-carboxylase</fullName>
    </submittedName>
</protein>
<organism evidence="9 10">
    <name type="scientific">Lunatimonas lonarensis</name>
    <dbReference type="NCBI Taxonomy" id="1232681"/>
    <lineage>
        <taxon>Bacteria</taxon>
        <taxon>Pseudomonadati</taxon>
        <taxon>Bacteroidota</taxon>
        <taxon>Cytophagia</taxon>
        <taxon>Cytophagales</taxon>
        <taxon>Cyclobacteriaceae</taxon>
    </lineage>
</organism>
<evidence type="ECO:0000313" key="10">
    <source>
        <dbReference type="Proteomes" id="UP000013909"/>
    </source>
</evidence>
<reference evidence="9 10" key="1">
    <citation type="submission" date="2013-02" db="EMBL/GenBank/DDBJ databases">
        <title>A novel strain isolated from Lonar lake, Maharashtra, India.</title>
        <authorList>
            <person name="Singh A."/>
        </authorList>
    </citation>
    <scope>NUCLEOTIDE SEQUENCE [LARGE SCALE GENOMIC DNA]</scope>
    <source>
        <strain evidence="9 10">AK24</strain>
    </source>
</reference>
<dbReference type="PANTHER" id="PTHR12639">
    <property type="entry name" value="VITAMIN K-DEPENDENT GAMMA-CARBOXYLASE"/>
    <property type="match status" value="1"/>
</dbReference>
<dbReference type="InterPro" id="IPR053934">
    <property type="entry name" value="HTTM_dom"/>
</dbReference>
<dbReference type="EMBL" id="AQHR01000070">
    <property type="protein sequence ID" value="EON76921.1"/>
    <property type="molecule type" value="Genomic_DNA"/>
</dbReference>
<sequence>MMRELKRKLFEPISIVPLALFRIGFGLLLFLEAVGAVFTGWVREVFLEPSVHFSFIPFSQWLRPLPGDGMVYYYLVMGAIGLFVMLGLWYRPAIIAYLVLWTLAYWMQKSHYNNHYYLLIPLMGISALLPAGRFFSLDVRLGFADRLFDVPRWSSWVYIVLLLVVYTAASLAKVQPDWLDAKPLQIWFAAKKDYLLIGDLLQERWLQLVLAYGGILFDGLIIPALIWNRTRWTAIVFALFFHLFNSFVFHIGIFPYLMLFMSVFFFPAHQVRDVFFPKLRVANEGISLVQFHASRQNLLILLFSAFFLLMIFLPLRHHRYTGDVNWTESGHRMAWRMMLRNKVGTASFEVVLPDGQRISHLPSQDLTPKQVSMVATKPDVIWQYAQYLSKVYAEEGMGDVEVYAFVKSSLNGRPLKPLVDSQVNLAAEPWRYFQTQPWIMLYEDTGFWGK</sequence>
<feature type="transmembrane region" description="Helical" evidence="7">
    <location>
        <begin position="116"/>
        <end position="135"/>
    </location>
</feature>
<dbReference type="InterPro" id="IPR007782">
    <property type="entry name" value="VKG_COase"/>
</dbReference>
<keyword evidence="10" id="KW-1185">Reference proteome</keyword>